<accession>A0A0S4JAF5</accession>
<keyword evidence="2" id="KW-1185">Reference proteome</keyword>
<gene>
    <name evidence="1" type="ORF">BSAL_86865</name>
</gene>
<proteinExistence type="predicted"/>
<evidence type="ECO:0000313" key="2">
    <source>
        <dbReference type="Proteomes" id="UP000051952"/>
    </source>
</evidence>
<dbReference type="Proteomes" id="UP000051952">
    <property type="component" value="Unassembled WGS sequence"/>
</dbReference>
<reference evidence="2" key="1">
    <citation type="submission" date="2015-09" db="EMBL/GenBank/DDBJ databases">
        <authorList>
            <consortium name="Pathogen Informatics"/>
        </authorList>
    </citation>
    <scope>NUCLEOTIDE SEQUENCE [LARGE SCALE GENOMIC DNA]</scope>
    <source>
        <strain evidence="2">Lake Konstanz</strain>
    </source>
</reference>
<dbReference type="EMBL" id="CYKH01001074">
    <property type="protein sequence ID" value="CUG81911.1"/>
    <property type="molecule type" value="Genomic_DNA"/>
</dbReference>
<evidence type="ECO:0000313" key="1">
    <source>
        <dbReference type="EMBL" id="CUG81911.1"/>
    </source>
</evidence>
<name>A0A0S4JAF5_BODSA</name>
<sequence length="311" mass="33908">MKECSAVNERLDWFISDARARYPVDAAWLPQAYTCLLVSSTKARVRGSDQIAVNPAWGVPITPMTYQEAMTTSIGSLDPSSGLFLMPAATFVDATSRQHSPPIQPSDLHPFLSADALTKLATDEDRARAFVPAFLHAVYARYLLAFWDSSHPWVSLEKVFEDAVRADQAPLLKQYEVNLSRGVVAGKVDRGGDVSNMLTYCAPNPATATTAHASKDAPYDASLWCRDSTTGETFALPLRPLFMNNAAHCQQHLNTPPSAHFMLCVDLSSPFGSSGPPRTSHTTAIQKMAIMIQPDSMCSIAWMLSAVNIVT</sequence>
<dbReference type="VEuPathDB" id="TriTrypDB:BSAL_86865"/>
<dbReference type="AlphaFoldDB" id="A0A0S4JAF5"/>
<organism evidence="1 2">
    <name type="scientific">Bodo saltans</name>
    <name type="common">Flagellated protozoan</name>
    <dbReference type="NCBI Taxonomy" id="75058"/>
    <lineage>
        <taxon>Eukaryota</taxon>
        <taxon>Discoba</taxon>
        <taxon>Euglenozoa</taxon>
        <taxon>Kinetoplastea</taxon>
        <taxon>Metakinetoplastina</taxon>
        <taxon>Eubodonida</taxon>
        <taxon>Bodonidae</taxon>
        <taxon>Bodo</taxon>
    </lineage>
</organism>
<protein>
    <submittedName>
        <fullName evidence="1">Bodo-specific multi-copy gene family, putative</fullName>
    </submittedName>
</protein>